<name>A0A4U8Q4T8_9FIRM</name>
<protein>
    <submittedName>
        <fullName evidence="3">Stage II sporulation protein E</fullName>
        <ecNumber evidence="3">3.1.3.16</ecNumber>
    </submittedName>
</protein>
<organism evidence="3 4">
    <name type="scientific">Robinsoniella peoriensis</name>
    <dbReference type="NCBI Taxonomy" id="180332"/>
    <lineage>
        <taxon>Bacteria</taxon>
        <taxon>Bacillati</taxon>
        <taxon>Bacillota</taxon>
        <taxon>Clostridia</taxon>
        <taxon>Lachnospirales</taxon>
        <taxon>Lachnospiraceae</taxon>
        <taxon>Robinsoniella</taxon>
    </lineage>
</organism>
<dbReference type="RefSeq" id="WP_027295015.1">
    <property type="nucleotide sequence ID" value="NZ_CABMJZ010000091.1"/>
</dbReference>
<dbReference type="InterPro" id="IPR036457">
    <property type="entry name" value="PPM-type-like_dom_sf"/>
</dbReference>
<dbReference type="EMBL" id="QGQD01000078">
    <property type="protein sequence ID" value="TLC99012.1"/>
    <property type="molecule type" value="Genomic_DNA"/>
</dbReference>
<dbReference type="Gene3D" id="3.60.40.10">
    <property type="entry name" value="PPM-type phosphatase domain"/>
    <property type="match status" value="1"/>
</dbReference>
<dbReference type="InterPro" id="IPR052016">
    <property type="entry name" value="Bact_Sigma-Reg"/>
</dbReference>
<evidence type="ECO:0000256" key="1">
    <source>
        <dbReference type="ARBA" id="ARBA00022801"/>
    </source>
</evidence>
<evidence type="ECO:0000313" key="3">
    <source>
        <dbReference type="EMBL" id="TLC99012.1"/>
    </source>
</evidence>
<dbReference type="InterPro" id="IPR001932">
    <property type="entry name" value="PPM-type_phosphatase-like_dom"/>
</dbReference>
<dbReference type="OrthoDB" id="9763774at2"/>
<accession>A0A4U8Q4T8</accession>
<dbReference type="InterPro" id="IPR045768">
    <property type="entry name" value="SpoIIE_N"/>
</dbReference>
<reference evidence="3 4" key="1">
    <citation type="journal article" date="2019" name="Anaerobe">
        <title>Detection of Robinsoniella peoriensis in multiple bone samples of a trauma patient.</title>
        <authorList>
            <person name="Schrottner P."/>
            <person name="Hartwich K."/>
            <person name="Bunk B."/>
            <person name="Schober I."/>
            <person name="Helbig S."/>
            <person name="Rudolph W.W."/>
            <person name="Gunzer F."/>
        </authorList>
    </citation>
    <scope>NUCLEOTIDE SEQUENCE [LARGE SCALE GENOMIC DNA]</scope>
    <source>
        <strain evidence="3 4">DSM 106044</strain>
    </source>
</reference>
<evidence type="ECO:0000313" key="4">
    <source>
        <dbReference type="Proteomes" id="UP000306509"/>
    </source>
</evidence>
<sequence length="495" mass="56200">MGDFIIAVLVVSVLWILWDLLKLLVREKEKGEPATEFVNGPGKEMIGKIADSFQDLANTFHSMPCQKERLSQGDVKEIFHEVQDRICSQCAMCSNCWEKEHYNTYRRVYDILSAIEEEGEEISADKQVEFIEYCIHGRTFLEEMVQVFSRAKLNLLWSNRLLENRSAVAEQLHETADIVRKISDNVYDVKNVDEDFREKVKMRLRLRFVVVKDLWVLPQDQDRQQIFMTMRSMKGRCVSTKEIGIVLSEICKSPMVPAKDSRMMINREYSTVLFVSDTKFSVLNGVARVTRDGEMISGDNFGFLSRDNGQMIMSLSDGMGSGIGACKESEKVIELLEQFLDAGFNKETAVRMINSALVLQGGMQMFSTIDLCAIDLYNGSCELMKIGASTTFFKRNNWVEAVTSTSLPVGMLQTVDFDCTSKKLTSGDFIIMISDGVLDALPPKNAEEVMKELIMEIQTTNAREFAKALLERVLIYQNCRAMDDMTVLVGGVWKK</sequence>
<gene>
    <name evidence="3" type="primary">spoIIE</name>
    <name evidence="3" type="ORF">DSM106044_04157</name>
</gene>
<comment type="caution">
    <text evidence="3">The sequence shown here is derived from an EMBL/GenBank/DDBJ whole genome shotgun (WGS) entry which is preliminary data.</text>
</comment>
<feature type="domain" description="PPM-type phosphatase" evidence="2">
    <location>
        <begin position="283"/>
        <end position="492"/>
    </location>
</feature>
<dbReference type="AlphaFoldDB" id="A0A4U8Q4T8"/>
<dbReference type="SUPFAM" id="SSF81606">
    <property type="entry name" value="PP2C-like"/>
    <property type="match status" value="1"/>
</dbReference>
<dbReference type="PROSITE" id="PS51746">
    <property type="entry name" value="PPM_2"/>
    <property type="match status" value="1"/>
</dbReference>
<dbReference type="PANTHER" id="PTHR43156:SF2">
    <property type="entry name" value="STAGE II SPORULATION PROTEIN E"/>
    <property type="match status" value="1"/>
</dbReference>
<keyword evidence="4" id="KW-1185">Reference proteome</keyword>
<dbReference type="Pfam" id="PF07228">
    <property type="entry name" value="SpoIIE"/>
    <property type="match status" value="1"/>
</dbReference>
<dbReference type="STRING" id="180332.GCA_000797495_05756"/>
<proteinExistence type="predicted"/>
<evidence type="ECO:0000259" key="2">
    <source>
        <dbReference type="PROSITE" id="PS51746"/>
    </source>
</evidence>
<dbReference type="Proteomes" id="UP000306509">
    <property type="component" value="Unassembled WGS sequence"/>
</dbReference>
<dbReference type="GO" id="GO:0004722">
    <property type="term" value="F:protein serine/threonine phosphatase activity"/>
    <property type="evidence" value="ECO:0007669"/>
    <property type="project" value="UniProtKB-EC"/>
</dbReference>
<dbReference type="Pfam" id="PF19732">
    <property type="entry name" value="SpoIIE_N"/>
    <property type="match status" value="1"/>
</dbReference>
<dbReference type="PANTHER" id="PTHR43156">
    <property type="entry name" value="STAGE II SPORULATION PROTEIN E-RELATED"/>
    <property type="match status" value="1"/>
</dbReference>
<dbReference type="SMART" id="SM00331">
    <property type="entry name" value="PP2C_SIG"/>
    <property type="match status" value="1"/>
</dbReference>
<keyword evidence="1 3" id="KW-0378">Hydrolase</keyword>
<dbReference type="EC" id="3.1.3.16" evidence="3"/>